<dbReference type="ESTHER" id="9euro-a0a0d1yw62">
    <property type="family name" value="Fungal_carboxylesterase_lipase"/>
</dbReference>
<evidence type="ECO:0000259" key="5">
    <source>
        <dbReference type="Pfam" id="PF00135"/>
    </source>
</evidence>
<evidence type="ECO:0000256" key="2">
    <source>
        <dbReference type="ARBA" id="ARBA00022801"/>
    </source>
</evidence>
<dbReference type="PANTHER" id="PTHR43918">
    <property type="entry name" value="ACETYLCHOLINESTERASE"/>
    <property type="match status" value="1"/>
</dbReference>
<dbReference type="Proteomes" id="UP000053599">
    <property type="component" value="Unassembled WGS sequence"/>
</dbReference>
<evidence type="ECO:0000256" key="1">
    <source>
        <dbReference type="ARBA" id="ARBA00005964"/>
    </source>
</evidence>
<protein>
    <recommendedName>
        <fullName evidence="3">Carboxylic ester hydrolase</fullName>
        <ecNumber evidence="3">3.1.1.-</ecNumber>
    </recommendedName>
</protein>
<feature type="domain" description="Carboxylesterase type B" evidence="5">
    <location>
        <begin position="25"/>
        <end position="533"/>
    </location>
</feature>
<feature type="signal peptide" evidence="3">
    <location>
        <begin position="1"/>
        <end position="16"/>
    </location>
</feature>
<evidence type="ECO:0000313" key="6">
    <source>
        <dbReference type="EMBL" id="KIV85794.1"/>
    </source>
</evidence>
<dbReference type="PANTHER" id="PTHR43918:SF4">
    <property type="entry name" value="CARBOXYLIC ESTER HYDROLASE"/>
    <property type="match status" value="1"/>
</dbReference>
<dbReference type="STRING" id="1016849.A0A0D1YW62"/>
<proteinExistence type="inferred from homology"/>
<feature type="chain" id="PRO_5005112323" description="Carboxylic ester hydrolase" evidence="3">
    <location>
        <begin position="17"/>
        <end position="612"/>
    </location>
</feature>
<dbReference type="EMBL" id="KN846951">
    <property type="protein sequence ID" value="KIV85794.1"/>
    <property type="molecule type" value="Genomic_DNA"/>
</dbReference>
<dbReference type="PROSITE" id="PS00122">
    <property type="entry name" value="CARBOXYLESTERASE_B_1"/>
    <property type="match status" value="1"/>
</dbReference>
<keyword evidence="3" id="KW-0732">Signal</keyword>
<dbReference type="InterPro" id="IPR029058">
    <property type="entry name" value="AB_hydrolase_fold"/>
</dbReference>
<comment type="similarity">
    <text evidence="1 3">Belongs to the type-B carboxylesterase/lipase family.</text>
</comment>
<dbReference type="InterPro" id="IPR019826">
    <property type="entry name" value="Carboxylesterase_B_AS"/>
</dbReference>
<sequence>MLSLNVLAVYLAVAAAQSLSSRSPPKASISAGTLVGETCSQNPSAAEFLGIPYAKPPTGDLRFEPPQAYNQSYTGGTRNATTAPPACIQFSSDQEAKPWSEDCLYLDIWTPANFTSSSALPVRVWVYGGANNYGSISNPTYSGCFVPDSGAVMVSINYRVGPLGWLAVEEAGIEGNFGLQDILLGLQWVQENIRYFGGDPKKVLLHGQSAGAVNTFTIATLPQAPKLISAAISESLGGKDAPLNTTAYYLGTAFAQALNCSSSNTTCLKSVGVDSITDVFNTLPLINSNPQPATVIPSINGFNFEPFVDGKVVPAQPSDAGVQVPTIFGSNAEEGTIFSLLQFLNGSSISATDSDYNQFLVSNFGTSLVPEILKYYSLSAFNSTPYPPFYAISTVITDASFYCPAHRALNTAVSKGIPAWTYYFDQEPNCPWFQYLTQEIDELLGPTHTAEIPFVMGITQNLPPPNGTCNMNATEVAVSSFMLEAWTSMAANQRPTANSSLWPEYRAANASYGIVIDNAAIPDLLNYTRCELWDQINAFQRELAYNGTLLGANATSVGTPSSNSSGTGSSTGSSSSASSTSVSTYNSGARRVDMSSMFGMIATGLLVVAGFL</sequence>
<dbReference type="SUPFAM" id="SSF53474">
    <property type="entry name" value="alpha/beta-Hydrolases"/>
    <property type="match status" value="1"/>
</dbReference>
<organism evidence="6 7">
    <name type="scientific">Exophiala sideris</name>
    <dbReference type="NCBI Taxonomy" id="1016849"/>
    <lineage>
        <taxon>Eukaryota</taxon>
        <taxon>Fungi</taxon>
        <taxon>Dikarya</taxon>
        <taxon>Ascomycota</taxon>
        <taxon>Pezizomycotina</taxon>
        <taxon>Eurotiomycetes</taxon>
        <taxon>Chaetothyriomycetidae</taxon>
        <taxon>Chaetothyriales</taxon>
        <taxon>Herpotrichiellaceae</taxon>
        <taxon>Exophiala</taxon>
    </lineage>
</organism>
<dbReference type="PROSITE" id="PS00941">
    <property type="entry name" value="CARBOXYLESTERASE_B_2"/>
    <property type="match status" value="1"/>
</dbReference>
<dbReference type="OrthoDB" id="408631at2759"/>
<name>A0A0D1YW62_9EURO</name>
<dbReference type="HOGENOM" id="CLU_006586_16_4_1"/>
<dbReference type="Pfam" id="PF00135">
    <property type="entry name" value="COesterase"/>
    <property type="match status" value="1"/>
</dbReference>
<evidence type="ECO:0000256" key="3">
    <source>
        <dbReference type="RuleBase" id="RU361235"/>
    </source>
</evidence>
<dbReference type="InterPro" id="IPR050654">
    <property type="entry name" value="AChE-related_enzymes"/>
</dbReference>
<dbReference type="AlphaFoldDB" id="A0A0D1YW62"/>
<dbReference type="InterPro" id="IPR019819">
    <property type="entry name" value="Carboxylesterase_B_CS"/>
</dbReference>
<dbReference type="Gene3D" id="3.40.50.1820">
    <property type="entry name" value="alpha/beta hydrolase"/>
    <property type="match status" value="1"/>
</dbReference>
<accession>A0A0D1YW62</accession>
<dbReference type="EC" id="3.1.1.-" evidence="3"/>
<keyword evidence="2 3" id="KW-0378">Hydrolase</keyword>
<gene>
    <name evidence="6" type="ORF">PV11_01452</name>
</gene>
<feature type="region of interest" description="Disordered" evidence="4">
    <location>
        <begin position="556"/>
        <end position="582"/>
    </location>
</feature>
<reference evidence="6 7" key="1">
    <citation type="submission" date="2015-01" db="EMBL/GenBank/DDBJ databases">
        <title>The Genome Sequence of Exophiala sideris CBS121828.</title>
        <authorList>
            <consortium name="The Broad Institute Genomics Platform"/>
            <person name="Cuomo C."/>
            <person name="de Hoog S."/>
            <person name="Gorbushina A."/>
            <person name="Stielow B."/>
            <person name="Teixiera M."/>
            <person name="Abouelleil A."/>
            <person name="Chapman S.B."/>
            <person name="Priest M."/>
            <person name="Young S.K."/>
            <person name="Wortman J."/>
            <person name="Nusbaum C."/>
            <person name="Birren B."/>
        </authorList>
    </citation>
    <scope>NUCLEOTIDE SEQUENCE [LARGE SCALE GENOMIC DNA]</scope>
    <source>
        <strain evidence="6 7">CBS 121828</strain>
    </source>
</reference>
<dbReference type="InterPro" id="IPR002018">
    <property type="entry name" value="CarbesteraseB"/>
</dbReference>
<evidence type="ECO:0000313" key="7">
    <source>
        <dbReference type="Proteomes" id="UP000053599"/>
    </source>
</evidence>
<dbReference type="GO" id="GO:0052689">
    <property type="term" value="F:carboxylic ester hydrolase activity"/>
    <property type="evidence" value="ECO:0007669"/>
    <property type="project" value="TreeGrafter"/>
</dbReference>
<evidence type="ECO:0000256" key="4">
    <source>
        <dbReference type="SAM" id="MobiDB-lite"/>
    </source>
</evidence>